<proteinExistence type="predicted"/>
<dbReference type="EMBL" id="JANEYF010002295">
    <property type="protein sequence ID" value="KAJ8948465.1"/>
    <property type="molecule type" value="Genomic_DNA"/>
</dbReference>
<dbReference type="Proteomes" id="UP001162156">
    <property type="component" value="Unassembled WGS sequence"/>
</dbReference>
<sequence>MFGCKQRIGLADSSLERETYEILETEEDLEKIMEGMAHGTDHEREENVTSAVKVSDIDRGRLALRNVLAVVLSVNESGLHKLGTKEGALERLYSRNEFTFTDSNFMNPSDVLSSSLNLRKTSALSSGSRQGFVMCHFRRYCNTKRCN</sequence>
<evidence type="ECO:0000313" key="1">
    <source>
        <dbReference type="EMBL" id="KAJ8948465.1"/>
    </source>
</evidence>
<keyword evidence="2" id="KW-1185">Reference proteome</keyword>
<organism evidence="1 2">
    <name type="scientific">Rhamnusium bicolor</name>
    <dbReference type="NCBI Taxonomy" id="1586634"/>
    <lineage>
        <taxon>Eukaryota</taxon>
        <taxon>Metazoa</taxon>
        <taxon>Ecdysozoa</taxon>
        <taxon>Arthropoda</taxon>
        <taxon>Hexapoda</taxon>
        <taxon>Insecta</taxon>
        <taxon>Pterygota</taxon>
        <taxon>Neoptera</taxon>
        <taxon>Endopterygota</taxon>
        <taxon>Coleoptera</taxon>
        <taxon>Polyphaga</taxon>
        <taxon>Cucujiformia</taxon>
        <taxon>Chrysomeloidea</taxon>
        <taxon>Cerambycidae</taxon>
        <taxon>Lepturinae</taxon>
        <taxon>Rhagiini</taxon>
        <taxon>Rhamnusium</taxon>
    </lineage>
</organism>
<name>A0AAV8YC88_9CUCU</name>
<protein>
    <submittedName>
        <fullName evidence="1">Uncharacterized protein</fullName>
    </submittedName>
</protein>
<dbReference type="AlphaFoldDB" id="A0AAV8YC88"/>
<accession>A0AAV8YC88</accession>
<reference evidence="1" key="1">
    <citation type="journal article" date="2023" name="Insect Mol. Biol.">
        <title>Genome sequencing provides insights into the evolution of gene families encoding plant cell wall-degrading enzymes in longhorned beetles.</title>
        <authorList>
            <person name="Shin N.R."/>
            <person name="Okamura Y."/>
            <person name="Kirsch R."/>
            <person name="Pauchet Y."/>
        </authorList>
    </citation>
    <scope>NUCLEOTIDE SEQUENCE</scope>
    <source>
        <strain evidence="1">RBIC_L_NR</strain>
    </source>
</reference>
<evidence type="ECO:0000313" key="2">
    <source>
        <dbReference type="Proteomes" id="UP001162156"/>
    </source>
</evidence>
<comment type="caution">
    <text evidence="1">The sequence shown here is derived from an EMBL/GenBank/DDBJ whole genome shotgun (WGS) entry which is preliminary data.</text>
</comment>
<gene>
    <name evidence="1" type="ORF">NQ314_008400</name>
</gene>